<dbReference type="GO" id="GO:0032981">
    <property type="term" value="P:mitochondrial respiratory chain complex I assembly"/>
    <property type="evidence" value="ECO:0007669"/>
    <property type="project" value="TreeGrafter"/>
</dbReference>
<keyword evidence="5" id="KW-0813">Transport</keyword>
<dbReference type="GO" id="GO:0022900">
    <property type="term" value="P:electron transport chain"/>
    <property type="evidence" value="ECO:0007669"/>
    <property type="project" value="InterPro"/>
</dbReference>
<evidence type="ECO:0000256" key="12">
    <source>
        <dbReference type="ARBA" id="ARBA00023136"/>
    </source>
</evidence>
<dbReference type="EMBL" id="JABSTR010000005">
    <property type="protein sequence ID" value="KAH9370223.1"/>
    <property type="molecule type" value="Genomic_DNA"/>
</dbReference>
<dbReference type="PANTHER" id="PTHR15082">
    <property type="entry name" value="NADH-UBIQUINONE OXIDOREDUCTASE B12 SUBUNIT"/>
    <property type="match status" value="1"/>
</dbReference>
<evidence type="ECO:0000313" key="15">
    <source>
        <dbReference type="EMBL" id="KAH9370223.1"/>
    </source>
</evidence>
<evidence type="ECO:0000256" key="3">
    <source>
        <dbReference type="ARBA" id="ARBA00005667"/>
    </source>
</evidence>
<keyword evidence="12" id="KW-0472">Membrane</keyword>
<keyword evidence="10" id="KW-1133">Transmembrane helix</keyword>
<gene>
    <name evidence="15" type="ORF">HPB48_007440</name>
</gene>
<sequence length="108" mass="12425">MGGDVVGHHHGPKVPPVPDYRIYKVEDVPRLVRLRDRLALQGLKDPWMRNEVWRYSEYTKVNSFGLFKILVTRGMKFGFVLAVATVGLEQGLNFVLKKDEHHHGEGHH</sequence>
<keyword evidence="8" id="KW-0999">Mitochondrion inner membrane</keyword>
<evidence type="ECO:0000256" key="11">
    <source>
        <dbReference type="ARBA" id="ARBA00023128"/>
    </source>
</evidence>
<keyword evidence="9" id="KW-0249">Electron transport</keyword>
<dbReference type="OrthoDB" id="521512at2759"/>
<evidence type="ECO:0000256" key="9">
    <source>
        <dbReference type="ARBA" id="ARBA00022982"/>
    </source>
</evidence>
<comment type="caution">
    <text evidence="15">The sequence shown here is derived from an EMBL/GenBank/DDBJ whole genome shotgun (WGS) entry which is preliminary data.</text>
</comment>
<accession>A0A9J6G5J1</accession>
<evidence type="ECO:0000256" key="8">
    <source>
        <dbReference type="ARBA" id="ARBA00022792"/>
    </source>
</evidence>
<evidence type="ECO:0000256" key="13">
    <source>
        <dbReference type="ARBA" id="ARBA00030217"/>
    </source>
</evidence>
<dbReference type="GO" id="GO:0005743">
    <property type="term" value="C:mitochondrial inner membrane"/>
    <property type="evidence" value="ECO:0007669"/>
    <property type="project" value="UniProtKB-SubCell"/>
</dbReference>
<keyword evidence="11" id="KW-0496">Mitochondrion</keyword>
<keyword evidence="6" id="KW-0679">Respiratory chain</keyword>
<evidence type="ECO:0000256" key="14">
    <source>
        <dbReference type="ARBA" id="ARBA00032688"/>
    </source>
</evidence>
<comment type="subcellular location">
    <subcellularLocation>
        <location evidence="2">Mitochondrion inner membrane</location>
        <topology evidence="2">Single-pass membrane protein</topology>
        <orientation evidence="2">Matrix side</orientation>
    </subcellularLocation>
</comment>
<evidence type="ECO:0000256" key="5">
    <source>
        <dbReference type="ARBA" id="ARBA00022448"/>
    </source>
</evidence>
<dbReference type="OMA" id="EAWRYEP"/>
<dbReference type="InterPro" id="IPR012576">
    <property type="entry name" value="NDUFB3"/>
</dbReference>
<evidence type="ECO:0000313" key="16">
    <source>
        <dbReference type="Proteomes" id="UP000821853"/>
    </source>
</evidence>
<evidence type="ECO:0000256" key="7">
    <source>
        <dbReference type="ARBA" id="ARBA00022692"/>
    </source>
</evidence>
<dbReference type="Pfam" id="PF08122">
    <property type="entry name" value="NDUF_B12"/>
    <property type="match status" value="1"/>
</dbReference>
<dbReference type="VEuPathDB" id="VectorBase:HLOH_057723"/>
<dbReference type="PANTHER" id="PTHR15082:SF2">
    <property type="entry name" value="NADH DEHYDROGENASE [UBIQUINONE] 1 BETA SUBCOMPLEX SUBUNIT 3"/>
    <property type="match status" value="1"/>
</dbReference>
<keyword evidence="16" id="KW-1185">Reference proteome</keyword>
<evidence type="ECO:0000256" key="1">
    <source>
        <dbReference type="ARBA" id="ARBA00003195"/>
    </source>
</evidence>
<evidence type="ECO:0000256" key="10">
    <source>
        <dbReference type="ARBA" id="ARBA00022989"/>
    </source>
</evidence>
<evidence type="ECO:0000256" key="4">
    <source>
        <dbReference type="ARBA" id="ARBA00018680"/>
    </source>
</evidence>
<comment type="function">
    <text evidence="1">Accessory subunit of the mitochondrial membrane respiratory chain NADH dehydrogenase (Complex I), that is believed not to be involved in catalysis. Complex I functions in the transfer of electrons from NADH to the respiratory chain. The immediate electron acceptor for the enzyme is believed to be ubiquinone.</text>
</comment>
<comment type="similarity">
    <text evidence="3">Belongs to the complex I NDUFB3 subunit family.</text>
</comment>
<evidence type="ECO:0000256" key="6">
    <source>
        <dbReference type="ARBA" id="ARBA00022660"/>
    </source>
</evidence>
<name>A0A9J6G5J1_HAELO</name>
<proteinExistence type="inferred from homology"/>
<evidence type="ECO:0000256" key="2">
    <source>
        <dbReference type="ARBA" id="ARBA00004298"/>
    </source>
</evidence>
<dbReference type="Proteomes" id="UP000821853">
    <property type="component" value="Chromosome 3"/>
</dbReference>
<reference evidence="15 16" key="1">
    <citation type="journal article" date="2020" name="Cell">
        <title>Large-Scale Comparative Analyses of Tick Genomes Elucidate Their Genetic Diversity and Vector Capacities.</title>
        <authorList>
            <consortium name="Tick Genome and Microbiome Consortium (TIGMIC)"/>
            <person name="Jia N."/>
            <person name="Wang J."/>
            <person name="Shi W."/>
            <person name="Du L."/>
            <person name="Sun Y."/>
            <person name="Zhan W."/>
            <person name="Jiang J.F."/>
            <person name="Wang Q."/>
            <person name="Zhang B."/>
            <person name="Ji P."/>
            <person name="Bell-Sakyi L."/>
            <person name="Cui X.M."/>
            <person name="Yuan T.T."/>
            <person name="Jiang B.G."/>
            <person name="Yang W.F."/>
            <person name="Lam T.T."/>
            <person name="Chang Q.C."/>
            <person name="Ding S.J."/>
            <person name="Wang X.J."/>
            <person name="Zhu J.G."/>
            <person name="Ruan X.D."/>
            <person name="Zhao L."/>
            <person name="Wei J.T."/>
            <person name="Ye R.Z."/>
            <person name="Que T.C."/>
            <person name="Du C.H."/>
            <person name="Zhou Y.H."/>
            <person name="Cheng J.X."/>
            <person name="Dai P.F."/>
            <person name="Guo W.B."/>
            <person name="Han X.H."/>
            <person name="Huang E.J."/>
            <person name="Li L.F."/>
            <person name="Wei W."/>
            <person name="Gao Y.C."/>
            <person name="Liu J.Z."/>
            <person name="Shao H.Z."/>
            <person name="Wang X."/>
            <person name="Wang C.C."/>
            <person name="Yang T.C."/>
            <person name="Huo Q.B."/>
            <person name="Li W."/>
            <person name="Chen H.Y."/>
            <person name="Chen S.E."/>
            <person name="Zhou L.G."/>
            <person name="Ni X.B."/>
            <person name="Tian J.H."/>
            <person name="Sheng Y."/>
            <person name="Liu T."/>
            <person name="Pan Y.S."/>
            <person name="Xia L.Y."/>
            <person name="Li J."/>
            <person name="Zhao F."/>
            <person name="Cao W.C."/>
        </authorList>
    </citation>
    <scope>NUCLEOTIDE SEQUENCE [LARGE SCALE GENOMIC DNA]</scope>
    <source>
        <strain evidence="15">HaeL-2018</strain>
    </source>
</reference>
<protein>
    <recommendedName>
        <fullName evidence="4">NADH dehydrogenase [ubiquinone] 1 beta subcomplex subunit 3</fullName>
    </recommendedName>
    <alternativeName>
        <fullName evidence="13">Complex I-B12</fullName>
    </alternativeName>
    <alternativeName>
        <fullName evidence="14">NADH-ubiquinone oxidoreductase B12 subunit</fullName>
    </alternativeName>
</protein>
<keyword evidence="7" id="KW-0812">Transmembrane</keyword>
<organism evidence="15 16">
    <name type="scientific">Haemaphysalis longicornis</name>
    <name type="common">Bush tick</name>
    <dbReference type="NCBI Taxonomy" id="44386"/>
    <lineage>
        <taxon>Eukaryota</taxon>
        <taxon>Metazoa</taxon>
        <taxon>Ecdysozoa</taxon>
        <taxon>Arthropoda</taxon>
        <taxon>Chelicerata</taxon>
        <taxon>Arachnida</taxon>
        <taxon>Acari</taxon>
        <taxon>Parasitiformes</taxon>
        <taxon>Ixodida</taxon>
        <taxon>Ixodoidea</taxon>
        <taxon>Ixodidae</taxon>
        <taxon>Haemaphysalinae</taxon>
        <taxon>Haemaphysalis</taxon>
    </lineage>
</organism>
<dbReference type="AlphaFoldDB" id="A0A9J6G5J1"/>